<dbReference type="GO" id="GO:0000981">
    <property type="term" value="F:DNA-binding transcription factor activity, RNA polymerase II-specific"/>
    <property type="evidence" value="ECO:0007669"/>
    <property type="project" value="InterPro"/>
</dbReference>
<accession>A0A9P5I4L4</accession>
<evidence type="ECO:0000313" key="6">
    <source>
        <dbReference type="Proteomes" id="UP000710849"/>
    </source>
</evidence>
<evidence type="ECO:0000256" key="3">
    <source>
        <dbReference type="SAM" id="MobiDB-lite"/>
    </source>
</evidence>
<protein>
    <recommendedName>
        <fullName evidence="4">Zn(2)-C6 fungal-type domain-containing protein</fullName>
    </recommendedName>
</protein>
<dbReference type="Pfam" id="PF11951">
    <property type="entry name" value="Fungal_trans_2"/>
    <property type="match status" value="1"/>
</dbReference>
<dbReference type="GO" id="GO:0008270">
    <property type="term" value="F:zinc ion binding"/>
    <property type="evidence" value="ECO:0007669"/>
    <property type="project" value="InterPro"/>
</dbReference>
<dbReference type="PANTHER" id="PTHR37534">
    <property type="entry name" value="TRANSCRIPTIONAL ACTIVATOR PROTEIN UGA3"/>
    <property type="match status" value="1"/>
</dbReference>
<dbReference type="InterPro" id="IPR021858">
    <property type="entry name" value="Fun_TF"/>
</dbReference>
<evidence type="ECO:0000256" key="2">
    <source>
        <dbReference type="ARBA" id="ARBA00023242"/>
    </source>
</evidence>
<keyword evidence="6" id="KW-1185">Reference proteome</keyword>
<evidence type="ECO:0000259" key="4">
    <source>
        <dbReference type="PROSITE" id="PS50048"/>
    </source>
</evidence>
<dbReference type="Pfam" id="PF00172">
    <property type="entry name" value="Zn_clus"/>
    <property type="match status" value="1"/>
</dbReference>
<comment type="caution">
    <text evidence="5">The sequence shown here is derived from an EMBL/GenBank/DDBJ whole genome shotgun (WGS) entry which is preliminary data.</text>
</comment>
<dbReference type="InterPro" id="IPR001138">
    <property type="entry name" value="Zn2Cys6_DnaBD"/>
</dbReference>
<dbReference type="EMBL" id="RCSW01000020">
    <property type="protein sequence ID" value="KAF7932141.1"/>
    <property type="molecule type" value="Genomic_DNA"/>
</dbReference>
<dbReference type="RefSeq" id="XP_038729690.1">
    <property type="nucleotide sequence ID" value="XM_038879677.1"/>
</dbReference>
<dbReference type="CDD" id="cd00067">
    <property type="entry name" value="GAL4"/>
    <property type="match status" value="1"/>
</dbReference>
<keyword evidence="2" id="KW-0539">Nucleus</keyword>
<name>A0A9P5I4L4_9HELO</name>
<reference evidence="5 6" key="1">
    <citation type="journal article" date="2020" name="Genome Biol. Evol.">
        <title>Comparative genomics of Sclerotiniaceae.</title>
        <authorList>
            <person name="Valero Jimenez C.A."/>
            <person name="Steentjes M."/>
            <person name="Scholten O.E."/>
            <person name="Van Kan J.A.L."/>
        </authorList>
    </citation>
    <scope>NUCLEOTIDE SEQUENCE [LARGE SCALE GENOMIC DNA]</scope>
    <source>
        <strain evidence="5 6">MUCL 94</strain>
    </source>
</reference>
<comment type="subcellular location">
    <subcellularLocation>
        <location evidence="1">Nucleus</location>
    </subcellularLocation>
</comment>
<dbReference type="SUPFAM" id="SSF57701">
    <property type="entry name" value="Zn2/Cys6 DNA-binding domain"/>
    <property type="match status" value="1"/>
</dbReference>
<organism evidence="5 6">
    <name type="scientific">Botrytis byssoidea</name>
    <dbReference type="NCBI Taxonomy" id="139641"/>
    <lineage>
        <taxon>Eukaryota</taxon>
        <taxon>Fungi</taxon>
        <taxon>Dikarya</taxon>
        <taxon>Ascomycota</taxon>
        <taxon>Pezizomycotina</taxon>
        <taxon>Leotiomycetes</taxon>
        <taxon>Helotiales</taxon>
        <taxon>Sclerotiniaceae</taxon>
        <taxon>Botrytis</taxon>
    </lineage>
</organism>
<feature type="region of interest" description="Disordered" evidence="3">
    <location>
        <begin position="1"/>
        <end position="20"/>
    </location>
</feature>
<dbReference type="GO" id="GO:0045944">
    <property type="term" value="P:positive regulation of transcription by RNA polymerase II"/>
    <property type="evidence" value="ECO:0007669"/>
    <property type="project" value="TreeGrafter"/>
</dbReference>
<evidence type="ECO:0000256" key="1">
    <source>
        <dbReference type="ARBA" id="ARBA00004123"/>
    </source>
</evidence>
<dbReference type="Proteomes" id="UP000710849">
    <property type="component" value="Unassembled WGS sequence"/>
</dbReference>
<dbReference type="GO" id="GO:0005634">
    <property type="term" value="C:nucleus"/>
    <property type="evidence" value="ECO:0007669"/>
    <property type="project" value="UniProtKB-SubCell"/>
</dbReference>
<dbReference type="Gene3D" id="4.10.240.10">
    <property type="entry name" value="Zn(2)-C6 fungal-type DNA-binding domain"/>
    <property type="match status" value="1"/>
</dbReference>
<dbReference type="SMART" id="SM00066">
    <property type="entry name" value="GAL4"/>
    <property type="match status" value="1"/>
</dbReference>
<feature type="compositionally biased region" description="Basic and acidic residues" evidence="3">
    <location>
        <begin position="1"/>
        <end position="11"/>
    </location>
</feature>
<feature type="domain" description="Zn(2)-C6 fungal-type" evidence="4">
    <location>
        <begin position="22"/>
        <end position="52"/>
    </location>
</feature>
<dbReference type="GO" id="GO:0000976">
    <property type="term" value="F:transcription cis-regulatory region binding"/>
    <property type="evidence" value="ECO:0007669"/>
    <property type="project" value="TreeGrafter"/>
</dbReference>
<dbReference type="PROSITE" id="PS50048">
    <property type="entry name" value="ZN2_CY6_FUNGAL_2"/>
    <property type="match status" value="1"/>
</dbReference>
<evidence type="ECO:0000313" key="5">
    <source>
        <dbReference type="EMBL" id="KAF7932141.1"/>
    </source>
</evidence>
<dbReference type="GeneID" id="62152750"/>
<dbReference type="PROSITE" id="PS00463">
    <property type="entry name" value="ZN2_CY6_FUNGAL_1"/>
    <property type="match status" value="1"/>
</dbReference>
<gene>
    <name evidence="5" type="ORF">EAE97_009162</name>
</gene>
<proteinExistence type="predicted"/>
<dbReference type="AlphaFoldDB" id="A0A9P5I4L4"/>
<sequence>MPQRKSPDTGKCKASHTRSLGGCNTCRRRKVKCGEERPKCQRCASAGYDCKYNLVLKWQEEFARRGAAFGRSGVWKKLDHQRSTSDVHHSPADNLSSGMVTQRCIPHISHHHFVNGTVENFHRMLSCDQDDQAGIERELMDYAVELTTLTSPRSKYITAFTAVPPRYFAPSPIIPSFPPEDDINTTLLFQYYVNRLCPLATPNQSTDSPFATIVLPFALSASQSTLRSLLALSACHKSKTDASWGPVAMQLKARTLHFLRGRLSQGDSVEISRDPEIITISMIMCLYEIISTCDEQWVVYLRGARDIIRIRKQFPLLATEKSQWQPLLSFSERFFAYQDVLGRTACAGVPNFKSCAWTSKAHEIDISMGCSPKLFHILESITDLIKLKRKDPMCASEESFINKAAVLEQRLDGLVQTVHQDDDRVILHSAELKRQAAILYLHCTLYDASPSTVLVVRRIPEILQSISLCLDSGLVTSLTWPVFVAAVELNPLDDMIIVNNRSVSGRAFILSTLAVMSTCTIANLERTRSVIVDVWQRRDLSPLVNTMQGITSDWEKYVEPVSINLSLG</sequence>
<dbReference type="InterPro" id="IPR036864">
    <property type="entry name" value="Zn2-C6_fun-type_DNA-bd_sf"/>
</dbReference>
<dbReference type="PANTHER" id="PTHR37534:SF49">
    <property type="entry name" value="LYSINE BIOSYNTHESIS REGULATORY PROTEIN LYS14"/>
    <property type="match status" value="1"/>
</dbReference>